<keyword evidence="3" id="KW-1185">Reference proteome</keyword>
<dbReference type="RefSeq" id="WP_090335758.1">
    <property type="nucleotide sequence ID" value="NZ_FNXY01000004.1"/>
</dbReference>
<evidence type="ECO:0000313" key="2">
    <source>
        <dbReference type="EMBL" id="SEI96546.1"/>
    </source>
</evidence>
<sequence>MTIYYFIYAIFINFAALSQNNNFKMGVTELKRKSRRNKAVANNRTATIKNLLRKPEVRNVDVEAIKAQFEANKQ</sequence>
<dbReference type="AlphaFoldDB" id="A0A1H6UY40"/>
<feature type="transmembrane region" description="Helical" evidence="1">
    <location>
        <begin position="6"/>
        <end position="23"/>
    </location>
</feature>
<gene>
    <name evidence="2" type="ORF">SAMN04487995_2780</name>
</gene>
<keyword evidence="1" id="KW-1133">Transmembrane helix</keyword>
<evidence type="ECO:0000256" key="1">
    <source>
        <dbReference type="SAM" id="Phobius"/>
    </source>
</evidence>
<evidence type="ECO:0000313" key="3">
    <source>
        <dbReference type="Proteomes" id="UP000199532"/>
    </source>
</evidence>
<proteinExistence type="predicted"/>
<accession>A0A1H6UY40</accession>
<keyword evidence="1" id="KW-0812">Transmembrane</keyword>
<protein>
    <submittedName>
        <fullName evidence="2">Uncharacterized protein</fullName>
    </submittedName>
</protein>
<reference evidence="2 3" key="1">
    <citation type="submission" date="2016-10" db="EMBL/GenBank/DDBJ databases">
        <authorList>
            <person name="de Groot N.N."/>
        </authorList>
    </citation>
    <scope>NUCLEOTIDE SEQUENCE [LARGE SCALE GENOMIC DNA]</scope>
    <source>
        <strain evidence="2 3">DSM 19938</strain>
    </source>
</reference>
<keyword evidence="1" id="KW-0472">Membrane</keyword>
<organism evidence="2 3">
    <name type="scientific">Dyadobacter koreensis</name>
    <dbReference type="NCBI Taxonomy" id="408657"/>
    <lineage>
        <taxon>Bacteria</taxon>
        <taxon>Pseudomonadati</taxon>
        <taxon>Bacteroidota</taxon>
        <taxon>Cytophagia</taxon>
        <taxon>Cytophagales</taxon>
        <taxon>Spirosomataceae</taxon>
        <taxon>Dyadobacter</taxon>
    </lineage>
</organism>
<dbReference type="Proteomes" id="UP000199532">
    <property type="component" value="Unassembled WGS sequence"/>
</dbReference>
<dbReference type="EMBL" id="FNXY01000004">
    <property type="protein sequence ID" value="SEI96546.1"/>
    <property type="molecule type" value="Genomic_DNA"/>
</dbReference>
<name>A0A1H6UY40_9BACT</name>
<dbReference type="STRING" id="408657.SAMN04487995_2780"/>
<dbReference type="OrthoDB" id="982777at2"/>